<dbReference type="VEuPathDB" id="VectorBase:AMEM005406"/>
<proteinExistence type="predicted"/>
<feature type="signal peptide" evidence="1">
    <location>
        <begin position="1"/>
        <end position="17"/>
    </location>
</feature>
<reference evidence="2" key="1">
    <citation type="submission" date="2020-05" db="UniProtKB">
        <authorList>
            <consortium name="EnsemblMetazoa"/>
        </authorList>
    </citation>
    <scope>IDENTIFICATION</scope>
    <source>
        <strain evidence="2">MAF</strain>
    </source>
</reference>
<dbReference type="AlphaFoldDB" id="A0A182UXM5"/>
<accession>A0A182UXM5</accession>
<evidence type="ECO:0000313" key="2">
    <source>
        <dbReference type="EnsemblMetazoa" id="AMEM005406-PA"/>
    </source>
</evidence>
<dbReference type="EnsemblMetazoa" id="AMEM005406-RA">
    <property type="protein sequence ID" value="AMEM005406-PA"/>
    <property type="gene ID" value="AMEM005406"/>
</dbReference>
<evidence type="ECO:0000313" key="3">
    <source>
        <dbReference type="Proteomes" id="UP000075903"/>
    </source>
</evidence>
<keyword evidence="3" id="KW-1185">Reference proteome</keyword>
<organism evidence="2 3">
    <name type="scientific">Anopheles merus</name>
    <name type="common">Mosquito</name>
    <dbReference type="NCBI Taxonomy" id="30066"/>
    <lineage>
        <taxon>Eukaryota</taxon>
        <taxon>Metazoa</taxon>
        <taxon>Ecdysozoa</taxon>
        <taxon>Arthropoda</taxon>
        <taxon>Hexapoda</taxon>
        <taxon>Insecta</taxon>
        <taxon>Pterygota</taxon>
        <taxon>Neoptera</taxon>
        <taxon>Endopterygota</taxon>
        <taxon>Diptera</taxon>
        <taxon>Nematocera</taxon>
        <taxon>Culicoidea</taxon>
        <taxon>Culicidae</taxon>
        <taxon>Anophelinae</taxon>
        <taxon>Anopheles</taxon>
    </lineage>
</organism>
<dbReference type="Proteomes" id="UP000075903">
    <property type="component" value="Unassembled WGS sequence"/>
</dbReference>
<evidence type="ECO:0000256" key="1">
    <source>
        <dbReference type="SAM" id="SignalP"/>
    </source>
</evidence>
<feature type="chain" id="PRO_5008138908" evidence="1">
    <location>
        <begin position="18"/>
        <end position="75"/>
    </location>
</feature>
<keyword evidence="1" id="KW-0732">Signal</keyword>
<protein>
    <submittedName>
        <fullName evidence="2">Uncharacterized protein</fullName>
    </submittedName>
</protein>
<name>A0A182UXM5_ANOME</name>
<sequence>MKLTIVLVVAFAILAFATTPSAANESKLKSATHLMDHLVKAPIVSDLLKSLAEHIDHKAAEDAAAKETTTPAPPA</sequence>